<accession>A0AAV5A332</accession>
<proteinExistence type="predicted"/>
<feature type="region of interest" description="Disordered" evidence="1">
    <location>
        <begin position="42"/>
        <end position="76"/>
    </location>
</feature>
<dbReference type="EMBL" id="BPWL01000002">
    <property type="protein sequence ID" value="GJJ06966.1"/>
    <property type="molecule type" value="Genomic_DNA"/>
</dbReference>
<dbReference type="PANTHER" id="PTHR39394:SF1">
    <property type="entry name" value="DNAJ HOMOLOGUE SUBFAMILY C MEMBER 28 CONSERVED DOMAIN-CONTAINING PROTEIN"/>
    <property type="match status" value="1"/>
</dbReference>
<feature type="region of interest" description="Disordered" evidence="1">
    <location>
        <begin position="113"/>
        <end position="203"/>
    </location>
</feature>
<dbReference type="Pfam" id="PF09350">
    <property type="entry name" value="DJC28_CD"/>
    <property type="match status" value="1"/>
</dbReference>
<dbReference type="PANTHER" id="PTHR39394">
    <property type="entry name" value="YALI0E31793P"/>
    <property type="match status" value="1"/>
</dbReference>
<sequence>MQASQLRCISYTFLLRHPSTGKNVTNIQAASEFLRKMAEQEEKEAMTNLNGGGGISSASVSKSGSGSGLTKSLVQEHPNWTGDESIQDAVLRMLMDKYKPLRGGSIRTAEEKIKESLKPGTSQTTSVVPEQVVPRDSYTSDLKGPSGQPSHPSTSTSSSETHKPWLTIFRPPSHTPSVKYMNLPPPISARSSPKDPSISNPDDTRIRMIERDKKRKAVLVGRLTNAKEASLDYRLGRKGQGGQNSGQTTTSRINPISLKGWNSLVEERIERARQEGLFRNINGRGKPLARETEQSNPFIPREEFLLNRIVQRQGAAPAWVEFQAGEYRLFTLNLNGSGSKRSQEQDVSFLRSYGSNKLESAITTFRSVLRSSWTRKALRTLTTTNHPAFLPKITLTDITRLRDDEWETREKGYHDKSIAEINSLVRKYNGVAPYAVRRSVLDRRSELERMYEECKEDILEEIGRRVRNPDSGGGVIFKEGGYNEDEDDRAGGVQGRNLHQSGRIIASKGMYNWRTMWSKLISFLGG</sequence>
<evidence type="ECO:0000259" key="2">
    <source>
        <dbReference type="Pfam" id="PF09350"/>
    </source>
</evidence>
<organism evidence="3 4">
    <name type="scientific">Clathrus columnatus</name>
    <dbReference type="NCBI Taxonomy" id="1419009"/>
    <lineage>
        <taxon>Eukaryota</taxon>
        <taxon>Fungi</taxon>
        <taxon>Dikarya</taxon>
        <taxon>Basidiomycota</taxon>
        <taxon>Agaricomycotina</taxon>
        <taxon>Agaricomycetes</taxon>
        <taxon>Phallomycetidae</taxon>
        <taxon>Phallales</taxon>
        <taxon>Clathraceae</taxon>
        <taxon>Clathrus</taxon>
    </lineage>
</organism>
<feature type="domain" description="DnaJ homologue subfamily C member 28 conserved" evidence="2">
    <location>
        <begin position="264"/>
        <end position="323"/>
    </location>
</feature>
<reference evidence="3" key="1">
    <citation type="submission" date="2021-10" db="EMBL/GenBank/DDBJ databases">
        <title>De novo Genome Assembly of Clathrus columnatus (Basidiomycota, Fungi) Using Illumina and Nanopore Sequence Data.</title>
        <authorList>
            <person name="Ogiso-Tanaka E."/>
            <person name="Itagaki H."/>
            <person name="Hosoya T."/>
            <person name="Hosaka K."/>
        </authorList>
    </citation>
    <scope>NUCLEOTIDE SEQUENCE</scope>
    <source>
        <strain evidence="3">MO-923</strain>
    </source>
</reference>
<feature type="region of interest" description="Disordered" evidence="1">
    <location>
        <begin position="476"/>
        <end position="495"/>
    </location>
</feature>
<comment type="caution">
    <text evidence="3">The sequence shown here is derived from an EMBL/GenBank/DDBJ whole genome shotgun (WGS) entry which is preliminary data.</text>
</comment>
<dbReference type="Proteomes" id="UP001050691">
    <property type="component" value="Unassembled WGS sequence"/>
</dbReference>
<name>A0AAV5A332_9AGAM</name>
<feature type="compositionally biased region" description="Polar residues" evidence="1">
    <location>
        <begin position="119"/>
        <end position="128"/>
    </location>
</feature>
<gene>
    <name evidence="3" type="ORF">Clacol_001163</name>
</gene>
<evidence type="ECO:0000256" key="1">
    <source>
        <dbReference type="SAM" id="MobiDB-lite"/>
    </source>
</evidence>
<feature type="compositionally biased region" description="Low complexity" evidence="1">
    <location>
        <begin position="145"/>
        <end position="159"/>
    </location>
</feature>
<evidence type="ECO:0000313" key="3">
    <source>
        <dbReference type="EMBL" id="GJJ06966.1"/>
    </source>
</evidence>
<dbReference type="AlphaFoldDB" id="A0AAV5A332"/>
<evidence type="ECO:0000313" key="4">
    <source>
        <dbReference type="Proteomes" id="UP001050691"/>
    </source>
</evidence>
<keyword evidence="4" id="KW-1185">Reference proteome</keyword>
<dbReference type="InterPro" id="IPR018961">
    <property type="entry name" value="DnaJ_homolog_subfam-C_membr-28"/>
</dbReference>
<protein>
    <recommendedName>
        <fullName evidence="2">DnaJ homologue subfamily C member 28 conserved domain-containing protein</fullName>
    </recommendedName>
</protein>